<organism evidence="1 2">
    <name type="scientific">Enterobacteria phage GEC-3S</name>
    <dbReference type="NCBI Taxonomy" id="1222338"/>
    <lineage>
        <taxon>Viruses</taxon>
        <taxon>Duplodnaviria</taxon>
        <taxon>Heunggongvirae</taxon>
        <taxon>Uroviricota</taxon>
        <taxon>Caudoviricetes</taxon>
        <taxon>Pantevenvirales</taxon>
        <taxon>Straboviridae</taxon>
        <taxon>Krischvirus</taxon>
        <taxon>Krischvirus gec3s</taxon>
    </lineage>
</organism>
<proteinExistence type="predicted"/>
<name>A0A0B7MR85_9CAUD</name>
<sequence length="143" mass="16721">MGYPTPSKIYIDDTHFLVEIMGIKFSGNVKIVEWELHGQPVTDYDHYIPFGGDDNFVSFDHEGYMNFEQDDVPLYLAMMDIPTKTEYTDGDCDCCGYYSVTDIKLPSGKELYKEDHFGNCNFPCDWQDFFERVEIERTYLRKG</sequence>
<dbReference type="GeneID" id="23301305"/>
<dbReference type="KEGG" id="vg:23301305"/>
<dbReference type="RefSeq" id="YP_009118748.1">
    <property type="nucleotide sequence ID" value="NC_025425.1"/>
</dbReference>
<dbReference type="EMBL" id="HE978309">
    <property type="protein sequence ID" value="CEO90668.1"/>
    <property type="molecule type" value="Genomic_DNA"/>
</dbReference>
<dbReference type="OrthoDB" id="27474at10239"/>
<dbReference type="Proteomes" id="UP000203896">
    <property type="component" value="Segment"/>
</dbReference>
<keyword evidence="2" id="KW-1185">Reference proteome</keyword>
<protein>
    <submittedName>
        <fullName evidence="1">Uncharacterized protein</fullName>
    </submittedName>
</protein>
<gene>
    <name evidence="1" type="ORF">BN201_0065</name>
</gene>
<reference evidence="1 2" key="1">
    <citation type="submission" date="2012-08" db="EMBL/GenBank/DDBJ databases">
        <title>Selection and characterization of a candidate therapeutic bacteriophage that lyses the German Escherichia coli O104:H4 outbreak strain.</title>
        <authorList>
            <person name="Merabishvilli M."/>
            <person name="De Vos D."/>
            <person name="Verbeken G."/>
            <person name="Kropinski A."/>
            <person name="Vandenheuvel D."/>
            <person name="Lavigne R."/>
            <person name="Wattiau P."/>
            <person name="Mast J."/>
            <person name="Ragimbeau C."/>
            <person name="Mossong J."/>
            <person name="Scheres J."/>
            <person name="Chanishvili N."/>
            <person name="Vaneechoutte M."/>
            <person name="Pirnay J.P."/>
        </authorList>
    </citation>
    <scope>NUCLEOTIDE SEQUENCE [LARGE SCALE GENOMIC DNA]</scope>
</reference>
<accession>A0A0B7MR85</accession>
<evidence type="ECO:0000313" key="2">
    <source>
        <dbReference type="Proteomes" id="UP000203896"/>
    </source>
</evidence>
<evidence type="ECO:0000313" key="1">
    <source>
        <dbReference type="EMBL" id="CEO90668.1"/>
    </source>
</evidence>